<reference evidence="3 4" key="1">
    <citation type="submission" date="2024-12" db="EMBL/GenBank/DDBJ databases">
        <authorList>
            <person name="Lee Y."/>
        </authorList>
    </citation>
    <scope>NUCLEOTIDE SEQUENCE [LARGE SCALE GENOMIC DNA]</scope>
    <source>
        <strain evidence="3 4">03SUJ4</strain>
    </source>
</reference>
<comment type="caution">
    <text evidence="3">The sequence shown here is derived from an EMBL/GenBank/DDBJ whole genome shotgun (WGS) entry which is preliminary data.</text>
</comment>
<feature type="domain" description="DJ-1/PfpI" evidence="2">
    <location>
        <begin position="52"/>
        <end position="223"/>
    </location>
</feature>
<evidence type="ECO:0000256" key="1">
    <source>
        <dbReference type="ARBA" id="ARBA00008542"/>
    </source>
</evidence>
<dbReference type="CDD" id="cd03134">
    <property type="entry name" value="GATase1_PfpI_like"/>
    <property type="match status" value="1"/>
</dbReference>
<dbReference type="SUPFAM" id="SSF52317">
    <property type="entry name" value="Class I glutamine amidotransferase-like"/>
    <property type="match status" value="1"/>
</dbReference>
<keyword evidence="4" id="KW-1185">Reference proteome</keyword>
<dbReference type="Proteomes" id="UP001634747">
    <property type="component" value="Unassembled WGS sequence"/>
</dbReference>
<dbReference type="EMBL" id="JBJYXY010000001">
    <property type="protein sequence ID" value="MFN2975397.1"/>
    <property type="molecule type" value="Genomic_DNA"/>
</dbReference>
<sequence length="228" mass="25136">MRHPCCIPCSRSILQHTGKRIDPVAGSANFTHQEGDRMGLFGFGNKQPLAGKRIAIIATEGVEQVELTSPRKALEKAGATVELVSPHKLIKGGKIKAWNLVKWGDSFKIDVNLSQAKVSAYDGLHVPGGVINPDILRMNTDAVEFVRSFFEAGKPVSSICHGPWMLIEAEVLRGRTLTSWPSLKKDIRNAGANWVNEEFVRDGRLVTSRGPQDLHAFNKQITKLFEEA</sequence>
<dbReference type="PANTHER" id="PTHR42733:SF12">
    <property type="entry name" value="PROTEINASE"/>
    <property type="match status" value="1"/>
</dbReference>
<keyword evidence="3" id="KW-0315">Glutamine amidotransferase</keyword>
<dbReference type="NCBIfam" id="TIGR01382">
    <property type="entry name" value="PfpI"/>
    <property type="match status" value="1"/>
</dbReference>
<dbReference type="InterPro" id="IPR002818">
    <property type="entry name" value="DJ-1/PfpI"/>
</dbReference>
<protein>
    <submittedName>
        <fullName evidence="3">Type 1 glutamine amidotransferase domain-containing protein</fullName>
    </submittedName>
</protein>
<dbReference type="InterPro" id="IPR029062">
    <property type="entry name" value="Class_I_gatase-like"/>
</dbReference>
<gene>
    <name evidence="3" type="ORF">ACK2TP_06455</name>
</gene>
<organism evidence="3 4">
    <name type="scientific">Terriglobus aquaticus</name>
    <dbReference type="NCBI Taxonomy" id="940139"/>
    <lineage>
        <taxon>Bacteria</taxon>
        <taxon>Pseudomonadati</taxon>
        <taxon>Acidobacteriota</taxon>
        <taxon>Terriglobia</taxon>
        <taxon>Terriglobales</taxon>
        <taxon>Acidobacteriaceae</taxon>
        <taxon>Terriglobus</taxon>
    </lineage>
</organism>
<comment type="similarity">
    <text evidence="1">Belongs to the peptidase C56 family.</text>
</comment>
<dbReference type="PROSITE" id="PS51276">
    <property type="entry name" value="PEPTIDASE_C56_PFPI"/>
    <property type="match status" value="1"/>
</dbReference>
<evidence type="ECO:0000313" key="3">
    <source>
        <dbReference type="EMBL" id="MFN2975397.1"/>
    </source>
</evidence>
<dbReference type="InterPro" id="IPR006286">
    <property type="entry name" value="C56_PfpI-like"/>
</dbReference>
<dbReference type="PANTHER" id="PTHR42733">
    <property type="entry name" value="DJ-1 PROTEIN"/>
    <property type="match status" value="1"/>
</dbReference>
<accession>A0ABW9KJY1</accession>
<dbReference type="RefSeq" id="WP_409446077.1">
    <property type="nucleotide sequence ID" value="NZ_JBJYXY010000001.1"/>
</dbReference>
<dbReference type="Pfam" id="PF01965">
    <property type="entry name" value="DJ-1_PfpI"/>
    <property type="match status" value="1"/>
</dbReference>
<proteinExistence type="inferred from homology"/>
<evidence type="ECO:0000313" key="4">
    <source>
        <dbReference type="Proteomes" id="UP001634747"/>
    </source>
</evidence>
<name>A0ABW9KJY1_9BACT</name>
<evidence type="ECO:0000259" key="2">
    <source>
        <dbReference type="Pfam" id="PF01965"/>
    </source>
</evidence>
<dbReference type="Gene3D" id="3.40.50.880">
    <property type="match status" value="1"/>
</dbReference>